<dbReference type="InterPro" id="IPR018289">
    <property type="entry name" value="MULE_transposase_dom"/>
</dbReference>
<organism evidence="2 3">
    <name type="scientific">Aphanomyces euteiches</name>
    <dbReference type="NCBI Taxonomy" id="100861"/>
    <lineage>
        <taxon>Eukaryota</taxon>
        <taxon>Sar</taxon>
        <taxon>Stramenopiles</taxon>
        <taxon>Oomycota</taxon>
        <taxon>Saprolegniomycetes</taxon>
        <taxon>Saprolegniales</taxon>
        <taxon>Verrucalvaceae</taxon>
        <taxon>Aphanomyces</taxon>
    </lineage>
</organism>
<evidence type="ECO:0000313" key="3">
    <source>
        <dbReference type="Proteomes" id="UP000481153"/>
    </source>
</evidence>
<dbReference type="PANTHER" id="PTHR31973">
    <property type="entry name" value="POLYPROTEIN, PUTATIVE-RELATED"/>
    <property type="match status" value="1"/>
</dbReference>
<reference evidence="2 3" key="1">
    <citation type="submission" date="2019-07" db="EMBL/GenBank/DDBJ databases">
        <title>Genomics analysis of Aphanomyces spp. identifies a new class of oomycete effector associated with host adaptation.</title>
        <authorList>
            <person name="Gaulin E."/>
        </authorList>
    </citation>
    <scope>NUCLEOTIDE SEQUENCE [LARGE SCALE GENOMIC DNA]</scope>
    <source>
        <strain evidence="2 3">ATCC 201684</strain>
    </source>
</reference>
<keyword evidence="3" id="KW-1185">Reference proteome</keyword>
<evidence type="ECO:0000259" key="1">
    <source>
        <dbReference type="Pfam" id="PF10551"/>
    </source>
</evidence>
<dbReference type="EMBL" id="VJMJ01000181">
    <property type="protein sequence ID" value="KAF0728083.1"/>
    <property type="molecule type" value="Genomic_DNA"/>
</dbReference>
<protein>
    <recommendedName>
        <fullName evidence="1">MULE transposase domain-containing protein</fullName>
    </recommendedName>
</protein>
<comment type="caution">
    <text evidence="2">The sequence shown here is derived from an EMBL/GenBank/DDBJ whole genome shotgun (WGS) entry which is preliminary data.</text>
</comment>
<evidence type="ECO:0000313" key="2">
    <source>
        <dbReference type="EMBL" id="KAF0728083.1"/>
    </source>
</evidence>
<dbReference type="AlphaFoldDB" id="A0A6G0WL94"/>
<gene>
    <name evidence="2" type="ORF">Ae201684_013913</name>
</gene>
<dbReference type="Proteomes" id="UP000481153">
    <property type="component" value="Unassembled WGS sequence"/>
</dbReference>
<dbReference type="VEuPathDB" id="FungiDB:AeMF1_007069"/>
<dbReference type="Pfam" id="PF10551">
    <property type="entry name" value="MULE"/>
    <property type="match status" value="1"/>
</dbReference>
<name>A0A6G0WL94_9STRA</name>
<proteinExistence type="predicted"/>
<accession>A0A6G0WL94</accession>
<dbReference type="PANTHER" id="PTHR31973:SF187">
    <property type="entry name" value="MUTATOR TRANSPOSASE MUDRA PROTEIN"/>
    <property type="match status" value="1"/>
</dbReference>
<sequence length="398" mass="45212">MLSDDERYIARARILNDIDFITSASGEMVERNRTLDSYEAALPVAQYVYDTNVSSKNTPLVTCDMVREAILMRYGVEVKPTTVSKIKKLAIEQVSGTILEGYRKLNDYFVRLSHDNPGSYSVFETWPDGTFRRCFFIPGCFNNCASKLKPLMSLDGTHLKGIYNKSGVFLAGSMKDGSGSNLLVALAIVPTENEENWVWFMKQMRASCLNLPPDFFFISDRCKGLHNSVKAIYPHAWHRYCMFHIVLNIRDKKIKVSDEDRNLIYQAADAQTEEKSKSAMRQLERNLPKAHKYLSNIKPGQKAWACWAINDEGFATHGVKTANGSEQNHSWLGILLRSSNPVSAYFQYMTKLQMKFKKRLPTVAGKNPLGLVGEARAEVEQSVKWSRQYIVSCQSSMY</sequence>
<feature type="domain" description="MULE transposase" evidence="1">
    <location>
        <begin position="152"/>
        <end position="246"/>
    </location>
</feature>